<evidence type="ECO:0000256" key="3">
    <source>
        <dbReference type="ARBA" id="ARBA00022692"/>
    </source>
</evidence>
<evidence type="ECO:0000256" key="6">
    <source>
        <dbReference type="ARBA" id="ARBA00023136"/>
    </source>
</evidence>
<accession>A0ABD1Z4W8</accession>
<dbReference type="InterPro" id="IPR001611">
    <property type="entry name" value="Leu-rich_rpt"/>
</dbReference>
<evidence type="ECO:0000256" key="2">
    <source>
        <dbReference type="ARBA" id="ARBA00022614"/>
    </source>
</evidence>
<proteinExistence type="predicted"/>
<keyword evidence="6 8" id="KW-0472">Membrane</keyword>
<evidence type="ECO:0000313" key="10">
    <source>
        <dbReference type="EMBL" id="KAL2642429.1"/>
    </source>
</evidence>
<dbReference type="InterPro" id="IPR032675">
    <property type="entry name" value="LRR_dom_sf"/>
</dbReference>
<dbReference type="InterPro" id="IPR000719">
    <property type="entry name" value="Prot_kinase_dom"/>
</dbReference>
<feature type="domain" description="Protein kinase" evidence="9">
    <location>
        <begin position="148"/>
        <end position="287"/>
    </location>
</feature>
<evidence type="ECO:0000256" key="8">
    <source>
        <dbReference type="SAM" id="Phobius"/>
    </source>
</evidence>
<comment type="subcellular location">
    <subcellularLocation>
        <location evidence="1">Membrane</location>
    </subcellularLocation>
</comment>
<dbReference type="InterPro" id="IPR017441">
    <property type="entry name" value="Protein_kinase_ATP_BS"/>
</dbReference>
<keyword evidence="5 8" id="KW-1133">Transmembrane helix</keyword>
<evidence type="ECO:0000256" key="1">
    <source>
        <dbReference type="ARBA" id="ARBA00004370"/>
    </source>
</evidence>
<keyword evidence="7" id="KW-0547">Nucleotide-binding</keyword>
<dbReference type="FunFam" id="3.30.200.20:FF:000394">
    <property type="entry name" value="Leucine-rich repeat receptor-like protein kinase"/>
    <property type="match status" value="1"/>
</dbReference>
<dbReference type="GO" id="GO:0005524">
    <property type="term" value="F:ATP binding"/>
    <property type="evidence" value="ECO:0007669"/>
    <property type="project" value="UniProtKB-UniRule"/>
</dbReference>
<dbReference type="Proteomes" id="UP001605036">
    <property type="component" value="Unassembled WGS sequence"/>
</dbReference>
<dbReference type="PANTHER" id="PTHR45631:SF68">
    <property type="entry name" value="REPEAT FAMILY PROTEIN, PUTATIVE, EXPRESSED-RELATED"/>
    <property type="match status" value="1"/>
</dbReference>
<sequence>MSRNAFSGPLPEEFSYLKLLEVLDLSNNQFNGTIPEVLLELPLLKKLFLQNNSFTGIPEAFLSTRKAWNFTYDKGDPNLKVIKRPKSRNVVEIVAGVLGALLAVLILSLLTYICSGKRKVRRQLKAFRADLPETVQYFSLREINAITENFKREIGKGGFGSVYHGKLADNTEVAVKVWSDSSSQGVMEFKNEIKLLSRLHHRNLVPLIGYCIESKNQILVYVYMPKGTLEDHLYQYHKGSEEEPLSWITRLDILINAAKGLEYLHKDCNPPVIHRDVKTSKFCSRRS</sequence>
<dbReference type="SUPFAM" id="SSF56112">
    <property type="entry name" value="Protein kinase-like (PK-like)"/>
    <property type="match status" value="1"/>
</dbReference>
<feature type="binding site" evidence="7">
    <location>
        <position position="176"/>
    </location>
    <ligand>
        <name>ATP</name>
        <dbReference type="ChEBI" id="CHEBI:30616"/>
    </ligand>
</feature>
<organism evidence="10 11">
    <name type="scientific">Riccia fluitans</name>
    <dbReference type="NCBI Taxonomy" id="41844"/>
    <lineage>
        <taxon>Eukaryota</taxon>
        <taxon>Viridiplantae</taxon>
        <taxon>Streptophyta</taxon>
        <taxon>Embryophyta</taxon>
        <taxon>Marchantiophyta</taxon>
        <taxon>Marchantiopsida</taxon>
        <taxon>Marchantiidae</taxon>
        <taxon>Marchantiales</taxon>
        <taxon>Ricciaceae</taxon>
        <taxon>Riccia</taxon>
    </lineage>
</organism>
<dbReference type="InterPro" id="IPR001245">
    <property type="entry name" value="Ser-Thr/Tyr_kinase_cat_dom"/>
</dbReference>
<dbReference type="PROSITE" id="PS00107">
    <property type="entry name" value="PROTEIN_KINASE_ATP"/>
    <property type="match status" value="1"/>
</dbReference>
<gene>
    <name evidence="10" type="ORF">R1flu_010016</name>
</gene>
<keyword evidence="11" id="KW-1185">Reference proteome</keyword>
<name>A0ABD1Z4W8_9MARC</name>
<dbReference type="EMBL" id="JBHFFA010000002">
    <property type="protein sequence ID" value="KAL2642429.1"/>
    <property type="molecule type" value="Genomic_DNA"/>
</dbReference>
<dbReference type="Gene3D" id="3.30.200.20">
    <property type="entry name" value="Phosphorylase Kinase, domain 1"/>
    <property type="match status" value="1"/>
</dbReference>
<evidence type="ECO:0000256" key="5">
    <source>
        <dbReference type="ARBA" id="ARBA00022989"/>
    </source>
</evidence>
<dbReference type="PANTHER" id="PTHR45631">
    <property type="entry name" value="OS07G0107800 PROTEIN-RELATED"/>
    <property type="match status" value="1"/>
</dbReference>
<protein>
    <recommendedName>
        <fullName evidence="9">Protein kinase domain-containing protein</fullName>
    </recommendedName>
</protein>
<comment type="caution">
    <text evidence="10">The sequence shown here is derived from an EMBL/GenBank/DDBJ whole genome shotgun (WGS) entry which is preliminary data.</text>
</comment>
<dbReference type="AlphaFoldDB" id="A0ABD1Z4W8"/>
<dbReference type="SUPFAM" id="SSF52058">
    <property type="entry name" value="L domain-like"/>
    <property type="match status" value="1"/>
</dbReference>
<dbReference type="InterPro" id="IPR011009">
    <property type="entry name" value="Kinase-like_dom_sf"/>
</dbReference>
<dbReference type="Pfam" id="PF07714">
    <property type="entry name" value="PK_Tyr_Ser-Thr"/>
    <property type="match status" value="1"/>
</dbReference>
<evidence type="ECO:0000313" key="11">
    <source>
        <dbReference type="Proteomes" id="UP001605036"/>
    </source>
</evidence>
<dbReference type="PROSITE" id="PS50011">
    <property type="entry name" value="PROTEIN_KINASE_DOM"/>
    <property type="match status" value="1"/>
</dbReference>
<dbReference type="Gene3D" id="3.80.10.10">
    <property type="entry name" value="Ribonuclease Inhibitor"/>
    <property type="match status" value="1"/>
</dbReference>
<keyword evidence="3 8" id="KW-0812">Transmembrane</keyword>
<keyword evidence="4" id="KW-0677">Repeat</keyword>
<dbReference type="Pfam" id="PF13855">
    <property type="entry name" value="LRR_8"/>
    <property type="match status" value="1"/>
</dbReference>
<reference evidence="10 11" key="1">
    <citation type="submission" date="2024-09" db="EMBL/GenBank/DDBJ databases">
        <title>Chromosome-scale assembly of Riccia fluitans.</title>
        <authorList>
            <person name="Paukszto L."/>
            <person name="Sawicki J."/>
            <person name="Karawczyk K."/>
            <person name="Piernik-Szablinska J."/>
            <person name="Szczecinska M."/>
            <person name="Mazdziarz M."/>
        </authorList>
    </citation>
    <scope>NUCLEOTIDE SEQUENCE [LARGE SCALE GENOMIC DNA]</scope>
    <source>
        <strain evidence="10">Rf_01</strain>
        <tissue evidence="10">Aerial parts of the thallus</tissue>
    </source>
</reference>
<keyword evidence="2" id="KW-0433">Leucine-rich repeat</keyword>
<feature type="transmembrane region" description="Helical" evidence="8">
    <location>
        <begin position="93"/>
        <end position="115"/>
    </location>
</feature>
<evidence type="ECO:0000256" key="7">
    <source>
        <dbReference type="PROSITE-ProRule" id="PRU10141"/>
    </source>
</evidence>
<dbReference type="GO" id="GO:0016020">
    <property type="term" value="C:membrane"/>
    <property type="evidence" value="ECO:0007669"/>
    <property type="project" value="UniProtKB-SubCell"/>
</dbReference>
<evidence type="ECO:0000259" key="9">
    <source>
        <dbReference type="PROSITE" id="PS50011"/>
    </source>
</evidence>
<evidence type="ECO:0000256" key="4">
    <source>
        <dbReference type="ARBA" id="ARBA00022737"/>
    </source>
</evidence>
<dbReference type="Gene3D" id="1.10.510.10">
    <property type="entry name" value="Transferase(Phosphotransferase) domain 1"/>
    <property type="match status" value="1"/>
</dbReference>
<keyword evidence="7" id="KW-0067">ATP-binding</keyword>